<gene>
    <name evidence="1" type="ORF">S03H2_47938</name>
</gene>
<protein>
    <submittedName>
        <fullName evidence="1">Uncharacterized protein</fullName>
    </submittedName>
</protein>
<organism evidence="1">
    <name type="scientific">marine sediment metagenome</name>
    <dbReference type="NCBI Taxonomy" id="412755"/>
    <lineage>
        <taxon>unclassified sequences</taxon>
        <taxon>metagenomes</taxon>
        <taxon>ecological metagenomes</taxon>
    </lineage>
</organism>
<evidence type="ECO:0000313" key="1">
    <source>
        <dbReference type="EMBL" id="GAH75126.1"/>
    </source>
</evidence>
<dbReference type="AlphaFoldDB" id="X1HY94"/>
<sequence length="31" mass="3714">MVMKKFEETFGLPRLSEITKTLEKFPDEKQL</sequence>
<reference evidence="1" key="1">
    <citation type="journal article" date="2014" name="Front. Microbiol.">
        <title>High frequency of phylogenetically diverse reductive dehalogenase-homologous genes in deep subseafloor sedimentary metagenomes.</title>
        <authorList>
            <person name="Kawai M."/>
            <person name="Futagami T."/>
            <person name="Toyoda A."/>
            <person name="Takaki Y."/>
            <person name="Nishi S."/>
            <person name="Hori S."/>
            <person name="Arai W."/>
            <person name="Tsubouchi T."/>
            <person name="Morono Y."/>
            <person name="Uchiyama I."/>
            <person name="Ito T."/>
            <person name="Fujiyama A."/>
            <person name="Inagaki F."/>
            <person name="Takami H."/>
        </authorList>
    </citation>
    <scope>NUCLEOTIDE SEQUENCE</scope>
    <source>
        <strain evidence="1">Expedition CK06-06</strain>
    </source>
</reference>
<name>X1HY94_9ZZZZ</name>
<dbReference type="EMBL" id="BARU01030181">
    <property type="protein sequence ID" value="GAH75126.1"/>
    <property type="molecule type" value="Genomic_DNA"/>
</dbReference>
<proteinExistence type="predicted"/>
<feature type="non-terminal residue" evidence="1">
    <location>
        <position position="31"/>
    </location>
</feature>
<comment type="caution">
    <text evidence="1">The sequence shown here is derived from an EMBL/GenBank/DDBJ whole genome shotgun (WGS) entry which is preliminary data.</text>
</comment>
<accession>X1HY94</accession>